<dbReference type="InterPro" id="IPR020084">
    <property type="entry name" value="NUDIX_hydrolase_CS"/>
</dbReference>
<dbReference type="Gene3D" id="3.90.79.10">
    <property type="entry name" value="Nucleoside Triphosphate Pyrophosphohydrolase"/>
    <property type="match status" value="1"/>
</dbReference>
<organism evidence="3 4">
    <name type="scientific">Nocardioides cavernae</name>
    <dbReference type="NCBI Taxonomy" id="1921566"/>
    <lineage>
        <taxon>Bacteria</taxon>
        <taxon>Bacillati</taxon>
        <taxon>Actinomycetota</taxon>
        <taxon>Actinomycetes</taxon>
        <taxon>Propionibacteriales</taxon>
        <taxon>Nocardioidaceae</taxon>
        <taxon>Nocardioides</taxon>
    </lineage>
</organism>
<sequence>MAPIDRSVIRVKAMLIAPNEDFTTHAVSVNPPTQEHPTGYHRLIGGGVELGETHRDAIVREVHEELGAAIRHLSFVAAVENIFHIDGTLGHEVVFVHLGRLDPAPALEGASLIESDGSEVPVVWRPVDDRRERLPLFPSAAADLVRDPGIRRSFGAGGRLGR</sequence>
<dbReference type="RefSeq" id="WP_179617728.1">
    <property type="nucleotide sequence ID" value="NZ_JACCBW010000001.1"/>
</dbReference>
<dbReference type="AlphaFoldDB" id="A0A7Y9KMT5"/>
<evidence type="ECO:0000256" key="1">
    <source>
        <dbReference type="ARBA" id="ARBA00022801"/>
    </source>
</evidence>
<keyword evidence="1" id="KW-0378">Hydrolase</keyword>
<reference evidence="3 4" key="1">
    <citation type="submission" date="2020-07" db="EMBL/GenBank/DDBJ databases">
        <authorList>
            <person name="Partida-Martinez L."/>
            <person name="Huntemann M."/>
            <person name="Clum A."/>
            <person name="Wang J."/>
            <person name="Palaniappan K."/>
            <person name="Ritter S."/>
            <person name="Chen I.-M."/>
            <person name="Stamatis D."/>
            <person name="Reddy T."/>
            <person name="O'Malley R."/>
            <person name="Daum C."/>
            <person name="Shapiro N."/>
            <person name="Ivanova N."/>
            <person name="Kyrpides N."/>
            <person name="Woyke T."/>
        </authorList>
    </citation>
    <scope>NUCLEOTIDE SEQUENCE [LARGE SCALE GENOMIC DNA]</scope>
    <source>
        <strain evidence="3 4">AT2.17</strain>
    </source>
</reference>
<accession>A0A7Y9KMT5</accession>
<keyword evidence="4" id="KW-1185">Reference proteome</keyword>
<dbReference type="Pfam" id="PF00293">
    <property type="entry name" value="NUDIX"/>
    <property type="match status" value="1"/>
</dbReference>
<dbReference type="EMBL" id="JACCBW010000001">
    <property type="protein sequence ID" value="NYE35021.1"/>
    <property type="molecule type" value="Genomic_DNA"/>
</dbReference>
<dbReference type="Proteomes" id="UP000549911">
    <property type="component" value="Unassembled WGS sequence"/>
</dbReference>
<dbReference type="InterPro" id="IPR015797">
    <property type="entry name" value="NUDIX_hydrolase-like_dom_sf"/>
</dbReference>
<name>A0A7Y9KMT5_9ACTN</name>
<evidence type="ECO:0000259" key="2">
    <source>
        <dbReference type="PROSITE" id="PS51462"/>
    </source>
</evidence>
<feature type="domain" description="Nudix hydrolase" evidence="2">
    <location>
        <begin position="1"/>
        <end position="147"/>
    </location>
</feature>
<evidence type="ECO:0000313" key="4">
    <source>
        <dbReference type="Proteomes" id="UP000549911"/>
    </source>
</evidence>
<dbReference type="PROSITE" id="PS51462">
    <property type="entry name" value="NUDIX"/>
    <property type="match status" value="1"/>
</dbReference>
<comment type="caution">
    <text evidence="3">The sequence shown here is derived from an EMBL/GenBank/DDBJ whole genome shotgun (WGS) entry which is preliminary data.</text>
</comment>
<dbReference type="GO" id="GO:0016787">
    <property type="term" value="F:hydrolase activity"/>
    <property type="evidence" value="ECO:0007669"/>
    <property type="project" value="UniProtKB-KW"/>
</dbReference>
<dbReference type="InterPro" id="IPR000086">
    <property type="entry name" value="NUDIX_hydrolase_dom"/>
</dbReference>
<dbReference type="SUPFAM" id="SSF55811">
    <property type="entry name" value="Nudix"/>
    <property type="match status" value="1"/>
</dbReference>
<gene>
    <name evidence="3" type="ORF">F4692_000125</name>
</gene>
<protein>
    <submittedName>
        <fullName evidence="3">ADP-ribose pyrophosphatase YjhB (NUDIX family)</fullName>
    </submittedName>
</protein>
<proteinExistence type="predicted"/>
<reference evidence="3 4" key="2">
    <citation type="submission" date="2020-08" db="EMBL/GenBank/DDBJ databases">
        <title>The Agave Microbiome: Exploring the role of microbial communities in plant adaptations to desert environments.</title>
        <authorList>
            <person name="Partida-Martinez L.P."/>
        </authorList>
    </citation>
    <scope>NUCLEOTIDE SEQUENCE [LARGE SCALE GENOMIC DNA]</scope>
    <source>
        <strain evidence="3 4">AT2.17</strain>
    </source>
</reference>
<dbReference type="PROSITE" id="PS00893">
    <property type="entry name" value="NUDIX_BOX"/>
    <property type="match status" value="1"/>
</dbReference>
<evidence type="ECO:0000313" key="3">
    <source>
        <dbReference type="EMBL" id="NYE35021.1"/>
    </source>
</evidence>